<reference evidence="2 3" key="2">
    <citation type="journal article" date="2019" name="G3 (Bethesda)">
        <title>Hybrid Assembly of the Genome of the Entomopathogenic Nematode Steinernema carpocapsae Identifies the X-Chromosome.</title>
        <authorList>
            <person name="Serra L."/>
            <person name="Macchietto M."/>
            <person name="Macias-Munoz A."/>
            <person name="McGill C.J."/>
            <person name="Rodriguez I.M."/>
            <person name="Rodriguez B."/>
            <person name="Murad R."/>
            <person name="Mortazavi A."/>
        </authorList>
    </citation>
    <scope>NUCLEOTIDE SEQUENCE [LARGE SCALE GENOMIC DNA]</scope>
    <source>
        <strain evidence="2 3">ALL</strain>
    </source>
</reference>
<gene>
    <name evidence="2" type="ORF">L596_011863</name>
</gene>
<feature type="transmembrane region" description="Helical" evidence="1">
    <location>
        <begin position="134"/>
        <end position="158"/>
    </location>
</feature>
<proteinExistence type="predicted"/>
<keyword evidence="3" id="KW-1185">Reference proteome</keyword>
<sequence length="182" mass="21594">MDFRVIQFRYANYSNIVFSTFGLFVCFGFYLFVEFQQVVTGGRIQIQPYVTSNEIIAFSCTFLLVHLAANFMIYVSEAKSNTSYFGYYTIISLTSCLLSFFSLAHIWTLIQMMYRAADYQEEDSKEARFFEWYFFRLLFLAICFCWCFIANLLSLLLYRTVKEIVHDSQRGPNFRYTTFLRA</sequence>
<dbReference type="Proteomes" id="UP000298663">
    <property type="component" value="Unassembled WGS sequence"/>
</dbReference>
<keyword evidence="1" id="KW-1133">Transmembrane helix</keyword>
<accession>A0A4U5NW61</accession>
<evidence type="ECO:0000313" key="3">
    <source>
        <dbReference type="Proteomes" id="UP000298663"/>
    </source>
</evidence>
<comment type="caution">
    <text evidence="2">The sequence shown here is derived from an EMBL/GenBank/DDBJ whole genome shotgun (WGS) entry which is preliminary data.</text>
</comment>
<dbReference type="AlphaFoldDB" id="A0A4U5NW61"/>
<keyword evidence="1" id="KW-0472">Membrane</keyword>
<keyword evidence="1" id="KW-0812">Transmembrane</keyword>
<protein>
    <submittedName>
        <fullName evidence="2">Uncharacterized protein</fullName>
    </submittedName>
</protein>
<name>A0A4U5NW61_STECR</name>
<feature type="transmembrane region" description="Helical" evidence="1">
    <location>
        <begin position="55"/>
        <end position="75"/>
    </location>
</feature>
<feature type="transmembrane region" description="Helical" evidence="1">
    <location>
        <begin position="12"/>
        <end position="33"/>
    </location>
</feature>
<organism evidence="2 3">
    <name type="scientific">Steinernema carpocapsae</name>
    <name type="common">Entomopathogenic nematode</name>
    <dbReference type="NCBI Taxonomy" id="34508"/>
    <lineage>
        <taxon>Eukaryota</taxon>
        <taxon>Metazoa</taxon>
        <taxon>Ecdysozoa</taxon>
        <taxon>Nematoda</taxon>
        <taxon>Chromadorea</taxon>
        <taxon>Rhabditida</taxon>
        <taxon>Tylenchina</taxon>
        <taxon>Panagrolaimomorpha</taxon>
        <taxon>Strongyloidoidea</taxon>
        <taxon>Steinernematidae</taxon>
        <taxon>Steinernema</taxon>
    </lineage>
</organism>
<reference evidence="2 3" key="1">
    <citation type="journal article" date="2015" name="Genome Biol.">
        <title>Comparative genomics of Steinernema reveals deeply conserved gene regulatory networks.</title>
        <authorList>
            <person name="Dillman A.R."/>
            <person name="Macchietto M."/>
            <person name="Porter C.F."/>
            <person name="Rogers A."/>
            <person name="Williams B."/>
            <person name="Antoshechkin I."/>
            <person name="Lee M.M."/>
            <person name="Goodwin Z."/>
            <person name="Lu X."/>
            <person name="Lewis E.E."/>
            <person name="Goodrich-Blair H."/>
            <person name="Stock S.P."/>
            <person name="Adams B.J."/>
            <person name="Sternberg P.W."/>
            <person name="Mortazavi A."/>
        </authorList>
    </citation>
    <scope>NUCLEOTIDE SEQUENCE [LARGE SCALE GENOMIC DNA]</scope>
    <source>
        <strain evidence="2 3">ALL</strain>
    </source>
</reference>
<evidence type="ECO:0000256" key="1">
    <source>
        <dbReference type="SAM" id="Phobius"/>
    </source>
</evidence>
<feature type="transmembrane region" description="Helical" evidence="1">
    <location>
        <begin position="87"/>
        <end position="114"/>
    </location>
</feature>
<evidence type="ECO:0000313" key="2">
    <source>
        <dbReference type="EMBL" id="TKR87471.1"/>
    </source>
</evidence>
<dbReference type="EMBL" id="AZBU02000003">
    <property type="protein sequence ID" value="TKR87471.1"/>
    <property type="molecule type" value="Genomic_DNA"/>
</dbReference>